<organism evidence="1 2">
    <name type="scientific">Trichonephila inaurata madagascariensis</name>
    <dbReference type="NCBI Taxonomy" id="2747483"/>
    <lineage>
        <taxon>Eukaryota</taxon>
        <taxon>Metazoa</taxon>
        <taxon>Ecdysozoa</taxon>
        <taxon>Arthropoda</taxon>
        <taxon>Chelicerata</taxon>
        <taxon>Arachnida</taxon>
        <taxon>Araneae</taxon>
        <taxon>Araneomorphae</taxon>
        <taxon>Entelegynae</taxon>
        <taxon>Araneoidea</taxon>
        <taxon>Nephilidae</taxon>
        <taxon>Trichonephila</taxon>
        <taxon>Trichonephila inaurata</taxon>
    </lineage>
</organism>
<proteinExistence type="predicted"/>
<accession>A0A8X7CRJ3</accession>
<dbReference type="EMBL" id="BMAV01023023">
    <property type="protein sequence ID" value="GFY78468.1"/>
    <property type="molecule type" value="Genomic_DNA"/>
</dbReference>
<dbReference type="Proteomes" id="UP000886998">
    <property type="component" value="Unassembled WGS sequence"/>
</dbReference>
<dbReference type="AlphaFoldDB" id="A0A8X7CRJ3"/>
<dbReference type="OrthoDB" id="6512704at2759"/>
<name>A0A8X7CRJ3_9ARAC</name>
<keyword evidence="2" id="KW-1185">Reference proteome</keyword>
<evidence type="ECO:0000313" key="2">
    <source>
        <dbReference type="Proteomes" id="UP000886998"/>
    </source>
</evidence>
<comment type="caution">
    <text evidence="1">The sequence shown here is derived from an EMBL/GenBank/DDBJ whole genome shotgun (WGS) entry which is preliminary data.</text>
</comment>
<protein>
    <submittedName>
        <fullName evidence="1">Uncharacterized protein</fullName>
    </submittedName>
</protein>
<sequence>MSNTFANDEIIECEADRAKERAAREKLHTLSTIDTGGLPYAIIFFIDKPYITANIDVTDGSANGAVALSRVTAQEGLHIVHTDKRQRFYYGTRNNEAILPLRNEFTRLSTVHLTTIDQTMINKMNGGYMILFFLNCQSQGICP</sequence>
<reference evidence="1" key="1">
    <citation type="submission" date="2020-08" db="EMBL/GenBank/DDBJ databases">
        <title>Multicomponent nature underlies the extraordinary mechanical properties of spider dragline silk.</title>
        <authorList>
            <person name="Kono N."/>
            <person name="Nakamura H."/>
            <person name="Mori M."/>
            <person name="Yoshida Y."/>
            <person name="Ohtoshi R."/>
            <person name="Malay A.D."/>
            <person name="Moran D.A.P."/>
            <person name="Tomita M."/>
            <person name="Numata K."/>
            <person name="Arakawa K."/>
        </authorList>
    </citation>
    <scope>NUCLEOTIDE SEQUENCE</scope>
</reference>
<gene>
    <name evidence="1" type="ORF">TNIN_31691</name>
</gene>
<evidence type="ECO:0000313" key="1">
    <source>
        <dbReference type="EMBL" id="GFY78468.1"/>
    </source>
</evidence>